<dbReference type="AlphaFoldDB" id="A0A917AQ11"/>
<proteinExistence type="predicted"/>
<evidence type="ECO:0000313" key="3">
    <source>
        <dbReference type="Proteomes" id="UP000633136"/>
    </source>
</evidence>
<protein>
    <submittedName>
        <fullName evidence="2">Exopolyphosphatase</fullName>
    </submittedName>
</protein>
<reference evidence="2" key="1">
    <citation type="journal article" date="2014" name="Int. J. Syst. Evol. Microbiol.">
        <title>Complete genome sequence of Corynebacterium casei LMG S-19264T (=DSM 44701T), isolated from a smear-ripened cheese.</title>
        <authorList>
            <consortium name="US DOE Joint Genome Institute (JGI-PGF)"/>
            <person name="Walter F."/>
            <person name="Albersmeier A."/>
            <person name="Kalinowski J."/>
            <person name="Ruckert C."/>
        </authorList>
    </citation>
    <scope>NUCLEOTIDE SEQUENCE</scope>
    <source>
        <strain evidence="2">CGMCC 1.15388</strain>
    </source>
</reference>
<dbReference type="EMBL" id="BMIS01000003">
    <property type="protein sequence ID" value="GGE65243.1"/>
    <property type="molecule type" value="Genomic_DNA"/>
</dbReference>
<dbReference type="PANTHER" id="PTHR30005:SF13">
    <property type="entry name" value="EXOPOLYPHOSPHATASE 2"/>
    <property type="match status" value="1"/>
</dbReference>
<dbReference type="Pfam" id="PF02541">
    <property type="entry name" value="Ppx-GppA"/>
    <property type="match status" value="1"/>
</dbReference>
<dbReference type="InterPro" id="IPR043129">
    <property type="entry name" value="ATPase_NBD"/>
</dbReference>
<dbReference type="PANTHER" id="PTHR30005">
    <property type="entry name" value="EXOPOLYPHOSPHATASE"/>
    <property type="match status" value="1"/>
</dbReference>
<organism evidence="2 3">
    <name type="scientific">Nesterenkonia cremea</name>
    <dbReference type="NCBI Taxonomy" id="1882340"/>
    <lineage>
        <taxon>Bacteria</taxon>
        <taxon>Bacillati</taxon>
        <taxon>Actinomycetota</taxon>
        <taxon>Actinomycetes</taxon>
        <taxon>Micrococcales</taxon>
        <taxon>Micrococcaceae</taxon>
        <taxon>Nesterenkonia</taxon>
    </lineage>
</organism>
<dbReference type="RefSeq" id="WP_188683402.1">
    <property type="nucleotide sequence ID" value="NZ_BMIS01000003.1"/>
</dbReference>
<dbReference type="Gene3D" id="3.30.420.40">
    <property type="match status" value="1"/>
</dbReference>
<dbReference type="SUPFAM" id="SSF53067">
    <property type="entry name" value="Actin-like ATPase domain"/>
    <property type="match status" value="2"/>
</dbReference>
<accession>A0A917AQ11</accession>
<gene>
    <name evidence="2" type="ORF">GCM10011401_10570</name>
</gene>
<reference evidence="2" key="2">
    <citation type="submission" date="2020-09" db="EMBL/GenBank/DDBJ databases">
        <authorList>
            <person name="Sun Q."/>
            <person name="Zhou Y."/>
        </authorList>
    </citation>
    <scope>NUCLEOTIDE SEQUENCE</scope>
    <source>
        <strain evidence="2">CGMCC 1.15388</strain>
    </source>
</reference>
<comment type="caution">
    <text evidence="2">The sequence shown here is derived from an EMBL/GenBank/DDBJ whole genome shotgun (WGS) entry which is preliminary data.</text>
</comment>
<evidence type="ECO:0000313" key="2">
    <source>
        <dbReference type="EMBL" id="GGE65243.1"/>
    </source>
</evidence>
<dbReference type="Gene3D" id="3.30.420.150">
    <property type="entry name" value="Exopolyphosphatase. Domain 2"/>
    <property type="match status" value="1"/>
</dbReference>
<dbReference type="Proteomes" id="UP000633136">
    <property type="component" value="Unassembled WGS sequence"/>
</dbReference>
<dbReference type="GO" id="GO:0016462">
    <property type="term" value="F:pyrophosphatase activity"/>
    <property type="evidence" value="ECO:0007669"/>
    <property type="project" value="TreeGrafter"/>
</dbReference>
<keyword evidence="3" id="KW-1185">Reference proteome</keyword>
<name>A0A917AQ11_9MICC</name>
<feature type="domain" description="Ppx/GppA phosphatase N-terminal" evidence="1">
    <location>
        <begin position="27"/>
        <end position="334"/>
    </location>
</feature>
<dbReference type="InterPro" id="IPR003695">
    <property type="entry name" value="Ppx_GppA_N"/>
</dbReference>
<sequence length="342" mass="36322">MSEAPAQTSESRRVAAIDCGTNSIRLLVADVVDGVLTDVVREMTVVRLGEGVDRTGEFSAAALQRTFAAVDRYGQLIREHGVAARDIRFVATSASRDVQNRDEFVAGVSARLSSEDHQVVPEVIPGGEEAELSFAGAAATLAAELEDRRVLVVDLGGGSTEFVLGTITRDDSGRLTAQAGPALSTDMGCVRFTERHLHSDPPSDQEISAARAEIQEFLQQVGREVPLEQTEAVVGVAGTVTTVTAHALGLESFCPSRIDSAELSIDDVRDASLSLLHAARDERAQLGFMHPGRVDVIGSGALIWMTVLEHINQVTNGYVTVAVASEHDILDGIALSVGKGER</sequence>
<dbReference type="InterPro" id="IPR050273">
    <property type="entry name" value="GppA/Ppx_hydrolase"/>
</dbReference>
<evidence type="ECO:0000259" key="1">
    <source>
        <dbReference type="Pfam" id="PF02541"/>
    </source>
</evidence>